<dbReference type="Pfam" id="PF07244">
    <property type="entry name" value="POTRA"/>
    <property type="match status" value="3"/>
</dbReference>
<keyword evidence="4 8" id="KW-0732">Signal</keyword>
<keyword evidence="12" id="KW-1185">Reference proteome</keyword>
<evidence type="ECO:0000256" key="7">
    <source>
        <dbReference type="ARBA" id="ARBA00023237"/>
    </source>
</evidence>
<sequence>MMRNVGVMGRLASAVAVAALVGLVLPEPPVFAQTAEELGLSMGLPDEQVQPTVAPVPQGFVADSVSISGNALVDGATITAFLALPRGKELSQAELNDAWQRLFGSGLFRSVQLVPQGRVLAVTVVENPMIGEVDFQGNDVIKDEELSKVVKLAGRRILSVTQAEADAAAITDLYQARGRASVRVTPKIIRRTANQVDLVFEIIEGNVNEIAEITFVGNQAFSDYRLRQVLNTKQAGILHRLIQRDTFNEDRLELDKKLLADFYLSRGYLDFRIVDASATYARERDRTFLSFTIEEGQAFKIGAVTVVSEIEGLDAEGFQRARKPRSGTAYSPNAVQNTVEALETMALQQGLNFVTVDPRLTRNDAAGTVDVAFVLIKGERAFVERIDIEGNTTTLDQVIRRQFRTVEGDPLNRRDIAQAAERIRALGFFTDVAVTQAPGNSPDSAVVKVAVEEEPTGTLTLGAAYGKASGLGLNIGYSERNFLGRGQGLTVNIQSGSDNVDSRIDFTEPALLGRDLSLGLQATYGTTEHPNNANYDTVIATFSPSLTFPIASNTRLRLNYKLSSETISNVDGGSTLLAAEAGEKLSSSLGYSVTWDTRGTGLNPKGGTLVQFGQDFAGLAGDVQAVTTNLRAVTETRVLSDEVTLRFSLEGGAVTSLGDDTTRVVDRFSGIGKIRGFEVRGIGPRENDQALGGNLFAVAKFESEFPLGLPEEYGITGGAFVDMGSVWGLDQTVAGVDDGFRLRTVAGVSLLWDTPIGPLRFDFTKALKKESYDREQTFDFTISAKF</sequence>
<dbReference type="InterPro" id="IPR039910">
    <property type="entry name" value="D15-like"/>
</dbReference>
<evidence type="ECO:0000256" key="5">
    <source>
        <dbReference type="ARBA" id="ARBA00022737"/>
    </source>
</evidence>
<dbReference type="InterPro" id="IPR000184">
    <property type="entry name" value="Bac_surfAg_D15"/>
</dbReference>
<dbReference type="GO" id="GO:0043165">
    <property type="term" value="P:Gram-negative-bacterium-type cell outer membrane assembly"/>
    <property type="evidence" value="ECO:0007669"/>
    <property type="project" value="UniProtKB-UniRule"/>
</dbReference>
<keyword evidence="2 8" id="KW-1134">Transmembrane beta strand</keyword>
<dbReference type="Gene3D" id="2.40.160.50">
    <property type="entry name" value="membrane protein fhac: a member of the omp85/tpsb transporter family"/>
    <property type="match status" value="1"/>
</dbReference>
<dbReference type="InterPro" id="IPR023707">
    <property type="entry name" value="OM_assembly_BamA"/>
</dbReference>
<name>A0AAE5BUG6_9RHOB</name>
<evidence type="ECO:0000256" key="3">
    <source>
        <dbReference type="ARBA" id="ARBA00022692"/>
    </source>
</evidence>
<comment type="subunit">
    <text evidence="8">Part of the Bam complex.</text>
</comment>
<dbReference type="GO" id="GO:0051205">
    <property type="term" value="P:protein insertion into membrane"/>
    <property type="evidence" value="ECO:0007669"/>
    <property type="project" value="UniProtKB-UniRule"/>
</dbReference>
<proteinExistence type="inferred from homology"/>
<dbReference type="PIRSF" id="PIRSF006076">
    <property type="entry name" value="OM_assembly_OMP85"/>
    <property type="match status" value="1"/>
</dbReference>
<feature type="domain" description="POTRA" evidence="10">
    <location>
        <begin position="60"/>
        <end position="127"/>
    </location>
</feature>
<accession>A0AAE5BUG6</accession>
<comment type="function">
    <text evidence="8">Part of the outer membrane protein assembly complex, which is involved in assembly and insertion of beta-barrel proteins into the outer membrane.</text>
</comment>
<evidence type="ECO:0000256" key="8">
    <source>
        <dbReference type="HAMAP-Rule" id="MF_01430"/>
    </source>
</evidence>
<evidence type="ECO:0000256" key="9">
    <source>
        <dbReference type="NCBIfam" id="TIGR03303"/>
    </source>
</evidence>
<keyword evidence="6 8" id="KW-0472">Membrane</keyword>
<dbReference type="Gene3D" id="3.10.20.310">
    <property type="entry name" value="membrane protein fhac"/>
    <property type="match status" value="5"/>
</dbReference>
<dbReference type="GO" id="GO:0009279">
    <property type="term" value="C:cell outer membrane"/>
    <property type="evidence" value="ECO:0007669"/>
    <property type="project" value="UniProtKB-SubCell"/>
</dbReference>
<evidence type="ECO:0000313" key="12">
    <source>
        <dbReference type="Proteomes" id="UP001193501"/>
    </source>
</evidence>
<dbReference type="NCBIfam" id="TIGR03303">
    <property type="entry name" value="OM_YaeT"/>
    <property type="match status" value="1"/>
</dbReference>
<feature type="domain" description="POTRA" evidence="10">
    <location>
        <begin position="128"/>
        <end position="205"/>
    </location>
</feature>
<dbReference type="Pfam" id="PF01103">
    <property type="entry name" value="Omp85"/>
    <property type="match status" value="1"/>
</dbReference>
<dbReference type="PROSITE" id="PS51779">
    <property type="entry name" value="POTRA"/>
    <property type="match status" value="3"/>
</dbReference>
<dbReference type="PANTHER" id="PTHR12815">
    <property type="entry name" value="SORTING AND ASSEMBLY MACHINERY SAMM50 PROTEIN FAMILY MEMBER"/>
    <property type="match status" value="1"/>
</dbReference>
<keyword evidence="7 8" id="KW-0998">Cell outer membrane</keyword>
<comment type="caution">
    <text evidence="11">The sequence shown here is derived from an EMBL/GenBank/DDBJ whole genome shotgun (WGS) entry which is preliminary data.</text>
</comment>
<dbReference type="RefSeq" id="WP_168774701.1">
    <property type="nucleotide sequence ID" value="NZ_JAABNR010000008.1"/>
</dbReference>
<dbReference type="Proteomes" id="UP001193501">
    <property type="component" value="Unassembled WGS sequence"/>
</dbReference>
<dbReference type="InterPro" id="IPR010827">
    <property type="entry name" value="BamA/TamA_POTRA"/>
</dbReference>
<evidence type="ECO:0000256" key="1">
    <source>
        <dbReference type="ARBA" id="ARBA00004370"/>
    </source>
</evidence>
<feature type="domain" description="POTRA" evidence="10">
    <location>
        <begin position="381"/>
        <end position="454"/>
    </location>
</feature>
<keyword evidence="5 8" id="KW-0677">Repeat</keyword>
<evidence type="ECO:0000313" key="11">
    <source>
        <dbReference type="EMBL" id="NBZ87891.1"/>
    </source>
</evidence>
<comment type="subcellular location">
    <subcellularLocation>
        <location evidence="8">Cell outer membrane</location>
    </subcellularLocation>
    <subcellularLocation>
        <location evidence="1">Membrane</location>
    </subcellularLocation>
</comment>
<reference evidence="11" key="1">
    <citation type="submission" date="2020-01" db="EMBL/GenBank/DDBJ databases">
        <authorList>
            <person name="Chen W.-M."/>
        </authorList>
    </citation>
    <scope>NUCLEOTIDE SEQUENCE</scope>
    <source>
        <strain evidence="11">CYK-10</strain>
    </source>
</reference>
<comment type="similarity">
    <text evidence="8">Belongs to the BamA family.</text>
</comment>
<evidence type="ECO:0000259" key="10">
    <source>
        <dbReference type="PROSITE" id="PS51779"/>
    </source>
</evidence>
<gene>
    <name evidence="8 11" type="primary">bamA</name>
    <name evidence="11" type="ORF">GV832_09905</name>
</gene>
<protein>
    <recommendedName>
        <fullName evidence="8 9">Outer membrane protein assembly factor BamA</fullName>
    </recommendedName>
</protein>
<evidence type="ECO:0000256" key="4">
    <source>
        <dbReference type="ARBA" id="ARBA00022729"/>
    </source>
</evidence>
<evidence type="ECO:0000256" key="2">
    <source>
        <dbReference type="ARBA" id="ARBA00022452"/>
    </source>
</evidence>
<dbReference type="EMBL" id="JAABNR010000008">
    <property type="protein sequence ID" value="NBZ87891.1"/>
    <property type="molecule type" value="Genomic_DNA"/>
</dbReference>
<dbReference type="AlphaFoldDB" id="A0AAE5BUG6"/>
<dbReference type="InterPro" id="IPR034746">
    <property type="entry name" value="POTRA"/>
</dbReference>
<organism evidence="11 12">
    <name type="scientific">Stagnihabitans tardus</name>
    <dbReference type="NCBI Taxonomy" id="2699202"/>
    <lineage>
        <taxon>Bacteria</taxon>
        <taxon>Pseudomonadati</taxon>
        <taxon>Pseudomonadota</taxon>
        <taxon>Alphaproteobacteria</taxon>
        <taxon>Rhodobacterales</taxon>
        <taxon>Paracoccaceae</taxon>
        <taxon>Stagnihabitans</taxon>
    </lineage>
</organism>
<keyword evidence="3 8" id="KW-0812">Transmembrane</keyword>
<dbReference type="PANTHER" id="PTHR12815:SF23">
    <property type="entry name" value="OUTER MEMBRANE PROTEIN ASSEMBLY FACTOR BAMA"/>
    <property type="match status" value="1"/>
</dbReference>
<evidence type="ECO:0000256" key="6">
    <source>
        <dbReference type="ARBA" id="ARBA00023136"/>
    </source>
</evidence>
<dbReference type="HAMAP" id="MF_01430">
    <property type="entry name" value="OM_assembly_BamA"/>
    <property type="match status" value="1"/>
</dbReference>